<dbReference type="EMBL" id="JBHUJB010000044">
    <property type="protein sequence ID" value="MFD2159385.1"/>
    <property type="molecule type" value="Genomic_DNA"/>
</dbReference>
<evidence type="ECO:0000313" key="2">
    <source>
        <dbReference type="Proteomes" id="UP001597389"/>
    </source>
</evidence>
<reference evidence="2" key="1">
    <citation type="journal article" date="2019" name="Int. J. Syst. Evol. Microbiol.">
        <title>The Global Catalogue of Microorganisms (GCM) 10K type strain sequencing project: providing services to taxonomists for standard genome sequencing and annotation.</title>
        <authorList>
            <consortium name="The Broad Institute Genomics Platform"/>
            <consortium name="The Broad Institute Genome Sequencing Center for Infectious Disease"/>
            <person name="Wu L."/>
            <person name="Ma J."/>
        </authorList>
    </citation>
    <scope>NUCLEOTIDE SEQUENCE [LARGE SCALE GENOMIC DNA]</scope>
    <source>
        <strain evidence="2">CCUG 57942</strain>
    </source>
</reference>
<dbReference type="RefSeq" id="WP_377178214.1">
    <property type="nucleotide sequence ID" value="NZ_JBHUJB010000044.1"/>
</dbReference>
<protein>
    <recommendedName>
        <fullName evidence="3">DUF4240 domain-containing protein</fullName>
    </recommendedName>
</protein>
<accession>A0ABW4ZCE1</accession>
<dbReference type="Proteomes" id="UP001597389">
    <property type="component" value="Unassembled WGS sequence"/>
</dbReference>
<evidence type="ECO:0008006" key="3">
    <source>
        <dbReference type="Google" id="ProtNLM"/>
    </source>
</evidence>
<comment type="caution">
    <text evidence="1">The sequence shown here is derived from an EMBL/GenBank/DDBJ whole genome shotgun (WGS) entry which is preliminary data.</text>
</comment>
<gene>
    <name evidence="1" type="ORF">ACFSW8_10780</name>
</gene>
<sequence>MTKDALLDHAQTLSLTARACIALHITEAYFKKIGLQHPLVDTFFNHLWDHPLQSDPKAFSTWEAQRGDLVDFGLTDDLPDDLEELMPTLPINEQELFHVVEAPVEILWGNFFSNPDDQEAMRYLHFSLDLAEREGLIFPDISLYQNSRYADNNGWGHPISENVRDSWRSNTNFV</sequence>
<organism evidence="1 2">
    <name type="scientific">Rubritalea tangerina</name>
    <dbReference type="NCBI Taxonomy" id="430798"/>
    <lineage>
        <taxon>Bacteria</taxon>
        <taxon>Pseudomonadati</taxon>
        <taxon>Verrucomicrobiota</taxon>
        <taxon>Verrucomicrobiia</taxon>
        <taxon>Verrucomicrobiales</taxon>
        <taxon>Rubritaleaceae</taxon>
        <taxon>Rubritalea</taxon>
    </lineage>
</organism>
<evidence type="ECO:0000313" key="1">
    <source>
        <dbReference type="EMBL" id="MFD2159385.1"/>
    </source>
</evidence>
<keyword evidence="2" id="KW-1185">Reference proteome</keyword>
<name>A0ABW4ZCE1_9BACT</name>
<proteinExistence type="predicted"/>